<feature type="transmembrane region" description="Helical" evidence="10">
    <location>
        <begin position="75"/>
        <end position="100"/>
    </location>
</feature>
<keyword evidence="4 10" id="KW-0812">Transmembrane</keyword>
<comment type="similarity">
    <text evidence="2">Belongs to the TMEM242 family.</text>
</comment>
<proteinExistence type="inferred from homology"/>
<evidence type="ECO:0000256" key="6">
    <source>
        <dbReference type="ARBA" id="ARBA00022989"/>
    </source>
</evidence>
<evidence type="ECO:0000256" key="9">
    <source>
        <dbReference type="ARBA" id="ARBA00045905"/>
    </source>
</evidence>
<evidence type="ECO:0000256" key="3">
    <source>
        <dbReference type="ARBA" id="ARBA00013934"/>
    </source>
</evidence>
<dbReference type="STRING" id="34508.A0A4U5P8J2"/>
<reference evidence="11 12" key="2">
    <citation type="journal article" date="2019" name="G3 (Bethesda)">
        <title>Hybrid Assembly of the Genome of the Entomopathogenic Nematode Steinernema carpocapsae Identifies the X-Chromosome.</title>
        <authorList>
            <person name="Serra L."/>
            <person name="Macchietto M."/>
            <person name="Macias-Munoz A."/>
            <person name="McGill C.J."/>
            <person name="Rodriguez I.M."/>
            <person name="Rodriguez B."/>
            <person name="Murad R."/>
            <person name="Mortazavi A."/>
        </authorList>
    </citation>
    <scope>NUCLEOTIDE SEQUENCE [LARGE SCALE GENOMIC DNA]</scope>
    <source>
        <strain evidence="11 12">ALL</strain>
    </source>
</reference>
<name>A0A4U5P8J2_STECR</name>
<dbReference type="GO" id="GO:0005743">
    <property type="term" value="C:mitochondrial inner membrane"/>
    <property type="evidence" value="ECO:0007669"/>
    <property type="project" value="UniProtKB-SubCell"/>
</dbReference>
<accession>A0A4U5P8J2</accession>
<evidence type="ECO:0000256" key="5">
    <source>
        <dbReference type="ARBA" id="ARBA00022792"/>
    </source>
</evidence>
<comment type="caution">
    <text evidence="11">The sequence shown here is derived from an EMBL/GenBank/DDBJ whole genome shotgun (WGS) entry which is preliminary data.</text>
</comment>
<protein>
    <recommendedName>
        <fullName evidence="3">Transmembrane protein 242</fullName>
    </recommendedName>
</protein>
<evidence type="ECO:0000256" key="7">
    <source>
        <dbReference type="ARBA" id="ARBA00023128"/>
    </source>
</evidence>
<keyword evidence="8 10" id="KW-0472">Membrane</keyword>
<keyword evidence="5" id="KW-0999">Mitochondrion inner membrane</keyword>
<dbReference type="InterPro" id="IPR009792">
    <property type="entry name" value="TMEM242"/>
</dbReference>
<dbReference type="PANTHER" id="PTHR13141:SF4">
    <property type="entry name" value="TRANSMEMBRANE PROTEIN 242"/>
    <property type="match status" value="1"/>
</dbReference>
<evidence type="ECO:0000256" key="2">
    <source>
        <dbReference type="ARBA" id="ARBA00007570"/>
    </source>
</evidence>
<gene>
    <name evidence="11" type="ORF">L596_007209</name>
</gene>
<organism evidence="11 12">
    <name type="scientific">Steinernema carpocapsae</name>
    <name type="common">Entomopathogenic nematode</name>
    <dbReference type="NCBI Taxonomy" id="34508"/>
    <lineage>
        <taxon>Eukaryota</taxon>
        <taxon>Metazoa</taxon>
        <taxon>Ecdysozoa</taxon>
        <taxon>Nematoda</taxon>
        <taxon>Chromadorea</taxon>
        <taxon>Rhabditida</taxon>
        <taxon>Tylenchina</taxon>
        <taxon>Panagrolaimomorpha</taxon>
        <taxon>Strongyloidoidea</taxon>
        <taxon>Steinernematidae</taxon>
        <taxon>Steinernema</taxon>
    </lineage>
</organism>
<comment type="subcellular location">
    <subcellularLocation>
        <location evidence="1">Mitochondrion inner membrane</location>
        <topology evidence="1">Multi-pass membrane protein</topology>
    </subcellularLocation>
</comment>
<dbReference type="Proteomes" id="UP000298663">
    <property type="component" value="Unassembled WGS sequence"/>
</dbReference>
<evidence type="ECO:0000313" key="11">
    <source>
        <dbReference type="EMBL" id="TKR92582.1"/>
    </source>
</evidence>
<keyword evidence="7" id="KW-0496">Mitochondrion</keyword>
<evidence type="ECO:0000313" key="12">
    <source>
        <dbReference type="Proteomes" id="UP000298663"/>
    </source>
</evidence>
<evidence type="ECO:0000256" key="10">
    <source>
        <dbReference type="SAM" id="Phobius"/>
    </source>
</evidence>
<evidence type="ECO:0000256" key="8">
    <source>
        <dbReference type="ARBA" id="ARBA00023136"/>
    </source>
</evidence>
<dbReference type="OrthoDB" id="2378895at2759"/>
<evidence type="ECO:0000256" key="1">
    <source>
        <dbReference type="ARBA" id="ARBA00004448"/>
    </source>
</evidence>
<keyword evidence="12" id="KW-1185">Reference proteome</keyword>
<comment type="function">
    <text evidence="9">Scaffold protein that participates in the c-ring assembly of mitochondrial ATP synthase (F(1)F(0) ATP synthase or complex V) by facilitating the membrane insertion and oligomer formation of the subunit c/ATP5MC3. Participates in the incorporation of the c-ring into vestigial complexes. Additionally influences the incorporation of subunits MT-ATP6, MT-ATP8, ATP5MJ, and ATP5MK in the ATP synthase.</text>
</comment>
<reference evidence="11 12" key="1">
    <citation type="journal article" date="2015" name="Genome Biol.">
        <title>Comparative genomics of Steinernema reveals deeply conserved gene regulatory networks.</title>
        <authorList>
            <person name="Dillman A.R."/>
            <person name="Macchietto M."/>
            <person name="Porter C.F."/>
            <person name="Rogers A."/>
            <person name="Williams B."/>
            <person name="Antoshechkin I."/>
            <person name="Lee M.M."/>
            <person name="Goodwin Z."/>
            <person name="Lu X."/>
            <person name="Lewis E.E."/>
            <person name="Goodrich-Blair H."/>
            <person name="Stock S.P."/>
            <person name="Adams B.J."/>
            <person name="Sternberg P.W."/>
            <person name="Mortazavi A."/>
        </authorList>
    </citation>
    <scope>NUCLEOTIDE SEQUENCE [LARGE SCALE GENOMIC DNA]</scope>
    <source>
        <strain evidence="11 12">ALL</strain>
    </source>
</reference>
<dbReference type="EMBL" id="AZBU02000002">
    <property type="protein sequence ID" value="TKR92582.1"/>
    <property type="molecule type" value="Genomic_DNA"/>
</dbReference>
<sequence length="156" mass="16530">MGNEVDAQKSIVAKIEQCCSSFSITPGFVKLLCGFTAASFFGVGIRSACKQTCGADREHLTRAKVVSGVGFASRALATATLISVSGFTLFVVGVSALLNVNSPRQFGDRMKSAFGESLRISKNSADGESINSLTELFEEASKTSTDKKEFPKPTET</sequence>
<dbReference type="PANTHER" id="PTHR13141">
    <property type="entry name" value="TRANSMEMBRANE PROTEIN 242"/>
    <property type="match status" value="1"/>
</dbReference>
<keyword evidence="6 10" id="KW-1133">Transmembrane helix</keyword>
<evidence type="ECO:0000256" key="4">
    <source>
        <dbReference type="ARBA" id="ARBA00022692"/>
    </source>
</evidence>
<dbReference type="AlphaFoldDB" id="A0A4U5P8J2"/>